<organism evidence="2 3">
    <name type="scientific">Variovorax terrae</name>
    <dbReference type="NCBI Taxonomy" id="2923278"/>
    <lineage>
        <taxon>Bacteria</taxon>
        <taxon>Pseudomonadati</taxon>
        <taxon>Pseudomonadota</taxon>
        <taxon>Betaproteobacteria</taxon>
        <taxon>Burkholderiales</taxon>
        <taxon>Comamonadaceae</taxon>
        <taxon>Variovorax</taxon>
    </lineage>
</organism>
<dbReference type="GO" id="GO:0010038">
    <property type="term" value="P:response to metal ion"/>
    <property type="evidence" value="ECO:0007669"/>
    <property type="project" value="InterPro"/>
</dbReference>
<dbReference type="Gene3D" id="3.30.70.120">
    <property type="match status" value="1"/>
</dbReference>
<dbReference type="Proteomes" id="UP001139447">
    <property type="component" value="Unassembled WGS sequence"/>
</dbReference>
<reference evidence="2" key="1">
    <citation type="submission" date="2022-03" db="EMBL/GenBank/DDBJ databases">
        <authorList>
            <person name="Woo C.Y."/>
        </authorList>
    </citation>
    <scope>NUCLEOTIDE SEQUENCE</scope>
    <source>
        <strain evidence="2">CYS-02</strain>
    </source>
</reference>
<comment type="caution">
    <text evidence="2">The sequence shown here is derived from an EMBL/GenBank/DDBJ whole genome shotgun (WGS) entry which is preliminary data.</text>
</comment>
<gene>
    <name evidence="2" type="ORF">MMF98_02840</name>
</gene>
<dbReference type="EMBL" id="JALGBI010000001">
    <property type="protein sequence ID" value="MCJ0762139.1"/>
    <property type="molecule type" value="Genomic_DNA"/>
</dbReference>
<protein>
    <submittedName>
        <fullName evidence="2">Divalent-cation tolerance protein CutA</fullName>
    </submittedName>
</protein>
<dbReference type="SUPFAM" id="SSF54913">
    <property type="entry name" value="GlnB-like"/>
    <property type="match status" value="1"/>
</dbReference>
<dbReference type="InterPro" id="IPR015867">
    <property type="entry name" value="N-reg_PII/ATP_PRibTrfase_C"/>
</dbReference>
<name>A0A9X2ALB5_9BURK</name>
<keyword evidence="3" id="KW-1185">Reference proteome</keyword>
<dbReference type="AlphaFoldDB" id="A0A9X2ALB5"/>
<evidence type="ECO:0000256" key="1">
    <source>
        <dbReference type="ARBA" id="ARBA00010169"/>
    </source>
</evidence>
<sequence>MQDSQKYDIWSVATTVATLEDAHRLAREVLAQQLAACAQIEPIESLYPWQGRLCEEREFRLTFKTAPAARTALERWLKAHHPYELPQIVAMKYIADKDYAAWTLAQLGPQSGA</sequence>
<comment type="similarity">
    <text evidence="1">Belongs to the CutA family.</text>
</comment>
<dbReference type="InterPro" id="IPR004323">
    <property type="entry name" value="Ion_tolerance_CutA"/>
</dbReference>
<dbReference type="RefSeq" id="WP_243304127.1">
    <property type="nucleotide sequence ID" value="NZ_JALGBI010000001.1"/>
</dbReference>
<evidence type="ECO:0000313" key="3">
    <source>
        <dbReference type="Proteomes" id="UP001139447"/>
    </source>
</evidence>
<proteinExistence type="inferred from homology"/>
<dbReference type="PANTHER" id="PTHR23419:SF8">
    <property type="entry name" value="FI09726P"/>
    <property type="match status" value="1"/>
</dbReference>
<evidence type="ECO:0000313" key="2">
    <source>
        <dbReference type="EMBL" id="MCJ0762139.1"/>
    </source>
</evidence>
<accession>A0A9X2ALB5</accession>
<dbReference type="Pfam" id="PF03091">
    <property type="entry name" value="CutA1"/>
    <property type="match status" value="1"/>
</dbReference>
<dbReference type="InterPro" id="IPR011322">
    <property type="entry name" value="N-reg_PII-like_a/b"/>
</dbReference>
<dbReference type="GO" id="GO:0005507">
    <property type="term" value="F:copper ion binding"/>
    <property type="evidence" value="ECO:0007669"/>
    <property type="project" value="TreeGrafter"/>
</dbReference>
<dbReference type="PANTHER" id="PTHR23419">
    <property type="entry name" value="DIVALENT CATION TOLERANCE CUTA-RELATED"/>
    <property type="match status" value="1"/>
</dbReference>